<dbReference type="SUPFAM" id="SSF57938">
    <property type="entry name" value="DnaJ/Hsp40 cysteine-rich domain"/>
    <property type="match status" value="1"/>
</dbReference>
<organism evidence="1">
    <name type="scientific">viral metagenome</name>
    <dbReference type="NCBI Taxonomy" id="1070528"/>
    <lineage>
        <taxon>unclassified sequences</taxon>
        <taxon>metagenomes</taxon>
        <taxon>organismal metagenomes</taxon>
    </lineage>
</organism>
<evidence type="ECO:0000313" key="2">
    <source>
        <dbReference type="EMBL" id="QJA86952.1"/>
    </source>
</evidence>
<evidence type="ECO:0000313" key="1">
    <source>
        <dbReference type="EMBL" id="QJA55288.1"/>
    </source>
</evidence>
<dbReference type="EMBL" id="MT142671">
    <property type="protein sequence ID" value="QJA86952.1"/>
    <property type="molecule type" value="Genomic_DNA"/>
</dbReference>
<dbReference type="EMBL" id="MT144585">
    <property type="protein sequence ID" value="QJA55288.1"/>
    <property type="molecule type" value="Genomic_DNA"/>
</dbReference>
<dbReference type="InterPro" id="IPR036410">
    <property type="entry name" value="HSP_DnaJ_Cys-rich_dom_sf"/>
</dbReference>
<sequence>MWQKCPICDGAGKVGKGYFDRAGELVSWLSDGTLETCRVCNGAGILLAPTWAPDYLTFPSEACPSCGGKRDDPPGTSCGHWHYGVYVEYV</sequence>
<evidence type="ECO:0000313" key="3">
    <source>
        <dbReference type="EMBL" id="QJI04419.1"/>
    </source>
</evidence>
<protein>
    <submittedName>
        <fullName evidence="1">Putative chaperone</fullName>
    </submittedName>
</protein>
<dbReference type="AlphaFoldDB" id="A0A6H2A682"/>
<name>A0A6H2A682_9ZZZZ</name>
<proteinExistence type="predicted"/>
<reference evidence="1" key="1">
    <citation type="submission" date="2020-03" db="EMBL/GenBank/DDBJ databases">
        <title>The deep terrestrial virosphere.</title>
        <authorList>
            <person name="Holmfeldt K."/>
            <person name="Nilsson E."/>
            <person name="Simone D."/>
            <person name="Lopez-Fernandez M."/>
            <person name="Wu X."/>
            <person name="de Brujin I."/>
            <person name="Lundin D."/>
            <person name="Andersson A."/>
            <person name="Bertilsson S."/>
            <person name="Dopson M."/>
        </authorList>
    </citation>
    <scope>NUCLEOTIDE SEQUENCE</scope>
    <source>
        <strain evidence="2">MM415B03088</strain>
        <strain evidence="1">TM448A08763</strain>
        <strain evidence="3">TM448B08348</strain>
    </source>
</reference>
<gene>
    <name evidence="2" type="ORF">MM415B03088_0008</name>
    <name evidence="1" type="ORF">TM448A08763_0005</name>
    <name evidence="3" type="ORF">TM448B08348_0002</name>
</gene>
<dbReference type="EMBL" id="MT145178">
    <property type="protein sequence ID" value="QJI04419.1"/>
    <property type="molecule type" value="Genomic_DNA"/>
</dbReference>
<accession>A0A6H2A682</accession>